<gene>
    <name evidence="3" type="ORF">GCM10009769_04610</name>
    <name evidence="4" type="ORF">JOE58_000796</name>
</gene>
<evidence type="ECO:0000313" key="6">
    <source>
        <dbReference type="Proteomes" id="UP000746584"/>
    </source>
</evidence>
<dbReference type="InterPro" id="IPR014729">
    <property type="entry name" value="Rossmann-like_a/b/a_fold"/>
</dbReference>
<dbReference type="GeneID" id="95324062"/>
<dbReference type="Pfam" id="PF00582">
    <property type="entry name" value="Usp"/>
    <property type="match status" value="1"/>
</dbReference>
<dbReference type="PANTHER" id="PTHR46268">
    <property type="entry name" value="STRESS RESPONSE PROTEIN NHAX"/>
    <property type="match status" value="1"/>
</dbReference>
<comment type="similarity">
    <text evidence="1">Belongs to the universal stress protein A family.</text>
</comment>
<dbReference type="SUPFAM" id="SSF52402">
    <property type="entry name" value="Adenine nucleotide alpha hydrolases-like"/>
    <property type="match status" value="2"/>
</dbReference>
<dbReference type="RefSeq" id="WP_114851142.1">
    <property type="nucleotide sequence ID" value="NZ_BMOI01000001.1"/>
</dbReference>
<dbReference type="PANTHER" id="PTHR46268:SF6">
    <property type="entry name" value="UNIVERSAL STRESS PROTEIN UP12"/>
    <property type="match status" value="1"/>
</dbReference>
<dbReference type="Proteomes" id="UP000648535">
    <property type="component" value="Unassembled WGS sequence"/>
</dbReference>
<reference evidence="3" key="2">
    <citation type="submission" date="2020-09" db="EMBL/GenBank/DDBJ databases">
        <authorList>
            <person name="Sun Q."/>
            <person name="Ohkuma M."/>
        </authorList>
    </citation>
    <scope>NUCLEOTIDE SEQUENCE</scope>
    <source>
        <strain evidence="3">JCM 1480</strain>
    </source>
</reference>
<keyword evidence="6" id="KW-1185">Reference proteome</keyword>
<reference evidence="3" key="1">
    <citation type="journal article" date="2014" name="Int. J. Syst. Evol. Microbiol.">
        <title>Complete genome sequence of Corynebacterium casei LMG S-19264T (=DSM 44701T), isolated from a smear-ripened cheese.</title>
        <authorList>
            <consortium name="US DOE Joint Genome Institute (JGI-PGF)"/>
            <person name="Walter F."/>
            <person name="Albersmeier A."/>
            <person name="Kalinowski J."/>
            <person name="Ruckert C."/>
        </authorList>
    </citation>
    <scope>NUCLEOTIDE SEQUENCE</scope>
    <source>
        <strain evidence="3">JCM 1480</strain>
    </source>
</reference>
<dbReference type="EMBL" id="JAFBCG010000001">
    <property type="protein sequence ID" value="MBM7801545.1"/>
    <property type="molecule type" value="Genomic_DNA"/>
</dbReference>
<name>A0A8H9GAJ5_9MICO</name>
<dbReference type="AlphaFoldDB" id="A0A8H9GAJ5"/>
<dbReference type="InterPro" id="IPR006015">
    <property type="entry name" value="Universal_stress_UspA"/>
</dbReference>
<organism evidence="3 5">
    <name type="scientific">Curtobacterium luteum</name>
    <dbReference type="NCBI Taxonomy" id="33881"/>
    <lineage>
        <taxon>Bacteria</taxon>
        <taxon>Bacillati</taxon>
        <taxon>Actinomycetota</taxon>
        <taxon>Actinomycetes</taxon>
        <taxon>Micrococcales</taxon>
        <taxon>Microbacteriaceae</taxon>
        <taxon>Curtobacterium</taxon>
    </lineage>
</organism>
<reference evidence="4 6" key="3">
    <citation type="submission" date="2021-01" db="EMBL/GenBank/DDBJ databases">
        <title>Sequencing the genomes of 1000 actinobacteria strains.</title>
        <authorList>
            <person name="Klenk H.-P."/>
        </authorList>
    </citation>
    <scope>NUCLEOTIDE SEQUENCE [LARGE SCALE GENOMIC DNA]</scope>
    <source>
        <strain evidence="4 6">DSM 20542</strain>
    </source>
</reference>
<dbReference type="PRINTS" id="PR01438">
    <property type="entry name" value="UNVRSLSTRESS"/>
</dbReference>
<proteinExistence type="inferred from homology"/>
<evidence type="ECO:0000256" key="1">
    <source>
        <dbReference type="ARBA" id="ARBA00008791"/>
    </source>
</evidence>
<evidence type="ECO:0000313" key="3">
    <source>
        <dbReference type="EMBL" id="GGK89651.1"/>
    </source>
</evidence>
<sequence>MLKQVRWSVAIDETAAGWNTLQWIAHNVADGDVVRLVTIHERFGEAAERSTGRLTIARHLLTERHPDLRIEQEVMNGPTLGRLVGETGESDILVIGGRRSDRVWASVTGRVAERVMAGVKGPVVVVPERWQPTPAPSVVVGVEAQTATSALEFASERVGQRGGDLVLVRAWEPPTSVSPIGRVYLARDAPRWEHEGQLELDAAIRRVSRELPDLRVRAELRQGRPAAVLQRSGEAAALIVIGRRHRSAVAGSLFGSVGEHLVHDGRVPVCVVPQQLDRPSADL</sequence>
<feature type="domain" description="UspA" evidence="2">
    <location>
        <begin position="138"/>
        <end position="273"/>
    </location>
</feature>
<protein>
    <submittedName>
        <fullName evidence="4">Nucleotide-binding universal stress UspA family protein</fullName>
    </submittedName>
</protein>
<dbReference type="EMBL" id="BMOI01000001">
    <property type="protein sequence ID" value="GGK89651.1"/>
    <property type="molecule type" value="Genomic_DNA"/>
</dbReference>
<evidence type="ECO:0000259" key="2">
    <source>
        <dbReference type="Pfam" id="PF00582"/>
    </source>
</evidence>
<comment type="caution">
    <text evidence="3">The sequence shown here is derived from an EMBL/GenBank/DDBJ whole genome shotgun (WGS) entry which is preliminary data.</text>
</comment>
<dbReference type="Gene3D" id="3.40.50.620">
    <property type="entry name" value="HUPs"/>
    <property type="match status" value="2"/>
</dbReference>
<accession>A0A8H9GAJ5</accession>
<evidence type="ECO:0000313" key="5">
    <source>
        <dbReference type="Proteomes" id="UP000648535"/>
    </source>
</evidence>
<evidence type="ECO:0000313" key="4">
    <source>
        <dbReference type="EMBL" id="MBM7801545.1"/>
    </source>
</evidence>
<dbReference type="Proteomes" id="UP000746584">
    <property type="component" value="Unassembled WGS sequence"/>
</dbReference>
<dbReference type="InterPro" id="IPR006016">
    <property type="entry name" value="UspA"/>
</dbReference>